<evidence type="ECO:0000313" key="1">
    <source>
        <dbReference type="EMBL" id="AJZ75663.1"/>
    </source>
</evidence>
<dbReference type="RefSeq" id="WP_048188517.1">
    <property type="nucleotide sequence ID" value="NZ_CP011097.1"/>
</dbReference>
<dbReference type="AlphaFoldDB" id="A0A3G1B415"/>
<accession>A0A3G1B415</accession>
<organism evidence="1 2">
    <name type="scientific">Candidatus Nitrosotenuis cloacae</name>
    <dbReference type="NCBI Taxonomy" id="1603555"/>
    <lineage>
        <taxon>Archaea</taxon>
        <taxon>Nitrososphaerota</taxon>
        <taxon>Candidatus Nitrosotenuis</taxon>
    </lineage>
</organism>
<sequence>MSEDFLCADLNHYGVSPWEIEVIYGLLAERFKIQQNEIAEQDPNFVSVIELSIPLSFNEEFFKWFEYHRWDKIKYIFKEMKRRRGKKNSLKIDINFSGIPKIGFSLDVEEKDGFDNALEKLDFVIELLSFHLNFENVEDVSKVIYKFDTETRKWKMHTLFANNKRFVLVNNVWKITPI</sequence>
<dbReference type="KEGG" id="tah:SU86_003960"/>
<gene>
    <name evidence="1" type="ORF">SU86_003960</name>
</gene>
<reference evidence="1 2" key="1">
    <citation type="journal article" date="2016" name="Sci. Rep.">
        <title>A novel ammonia-oxidizing archaeon from wastewater treatment plant: Its enrichment, physiological and genomic characteristics.</title>
        <authorList>
            <person name="Li Y."/>
            <person name="Ding K."/>
            <person name="Wen X."/>
            <person name="Zhang B."/>
            <person name="Shen B."/>
            <person name="Yang Y."/>
        </authorList>
    </citation>
    <scope>NUCLEOTIDE SEQUENCE [LARGE SCALE GENOMIC DNA]</scope>
    <source>
        <strain evidence="1 2">SAT1</strain>
    </source>
</reference>
<dbReference type="EMBL" id="CP011097">
    <property type="protein sequence ID" value="AJZ75663.1"/>
    <property type="molecule type" value="Genomic_DNA"/>
</dbReference>
<keyword evidence="2" id="KW-1185">Reference proteome</keyword>
<name>A0A3G1B415_9ARCH</name>
<dbReference type="OrthoDB" id="8428at2157"/>
<evidence type="ECO:0000313" key="2">
    <source>
        <dbReference type="Proteomes" id="UP000266745"/>
    </source>
</evidence>
<dbReference type="GeneID" id="24875548"/>
<protein>
    <submittedName>
        <fullName evidence="1">Uncharacterized protein</fullName>
    </submittedName>
</protein>
<dbReference type="Proteomes" id="UP000266745">
    <property type="component" value="Chromosome"/>
</dbReference>
<proteinExistence type="predicted"/>
<dbReference type="STRING" id="1603555.SU86_003960"/>